<feature type="transmembrane region" description="Helical" evidence="12">
    <location>
        <begin position="64"/>
        <end position="82"/>
    </location>
</feature>
<keyword evidence="6 12" id="KW-0812">Transmembrane</keyword>
<dbReference type="eggNOG" id="COG2205">
    <property type="taxonomic scope" value="Bacteria"/>
</dbReference>
<dbReference type="GO" id="GO:0005886">
    <property type="term" value="C:plasma membrane"/>
    <property type="evidence" value="ECO:0007669"/>
    <property type="project" value="TreeGrafter"/>
</dbReference>
<dbReference type="Pfam" id="PF00672">
    <property type="entry name" value="HAMP"/>
    <property type="match status" value="1"/>
</dbReference>
<dbReference type="eggNOG" id="COG5000">
    <property type="taxonomic scope" value="Bacteria"/>
</dbReference>
<keyword evidence="5" id="KW-0808">Transferase</keyword>
<feature type="region of interest" description="Disordered" evidence="11">
    <location>
        <begin position="38"/>
        <end position="60"/>
    </location>
</feature>
<evidence type="ECO:0000256" key="10">
    <source>
        <dbReference type="ARBA" id="ARBA00023136"/>
    </source>
</evidence>
<proteinExistence type="predicted"/>
<dbReference type="GO" id="GO:0000155">
    <property type="term" value="F:phosphorelay sensor kinase activity"/>
    <property type="evidence" value="ECO:0007669"/>
    <property type="project" value="InterPro"/>
</dbReference>
<protein>
    <recommendedName>
        <fullName evidence="3">histidine kinase</fullName>
        <ecNumber evidence="3">2.7.13.3</ecNumber>
    </recommendedName>
</protein>
<dbReference type="InterPro" id="IPR036890">
    <property type="entry name" value="HATPase_C_sf"/>
</dbReference>
<evidence type="ECO:0000259" key="14">
    <source>
        <dbReference type="PROSITE" id="PS50885"/>
    </source>
</evidence>
<name>B9YZ57_9NEIS</name>
<dbReference type="AlphaFoldDB" id="B9YZ57"/>
<dbReference type="CDD" id="cd00075">
    <property type="entry name" value="HATPase"/>
    <property type="match status" value="1"/>
</dbReference>
<dbReference type="CDD" id="cd00082">
    <property type="entry name" value="HisKA"/>
    <property type="match status" value="1"/>
</dbReference>
<comment type="caution">
    <text evidence="15">The sequence shown here is derived from an EMBL/GenBank/DDBJ whole genome shotgun (WGS) entry which is preliminary data.</text>
</comment>
<dbReference type="InterPro" id="IPR005467">
    <property type="entry name" value="His_kinase_dom"/>
</dbReference>
<keyword evidence="8 12" id="KW-1133">Transmembrane helix</keyword>
<evidence type="ECO:0000256" key="11">
    <source>
        <dbReference type="SAM" id="MobiDB-lite"/>
    </source>
</evidence>
<dbReference type="CDD" id="cd06225">
    <property type="entry name" value="HAMP"/>
    <property type="match status" value="1"/>
</dbReference>
<dbReference type="PANTHER" id="PTHR45436:SF15">
    <property type="entry name" value="SENSOR HISTIDINE KINASE CUSS"/>
    <property type="match status" value="1"/>
</dbReference>
<dbReference type="Gene3D" id="6.10.340.10">
    <property type="match status" value="1"/>
</dbReference>
<dbReference type="PANTHER" id="PTHR45436">
    <property type="entry name" value="SENSOR HISTIDINE KINASE YKOH"/>
    <property type="match status" value="1"/>
</dbReference>
<evidence type="ECO:0000256" key="12">
    <source>
        <dbReference type="SAM" id="Phobius"/>
    </source>
</evidence>
<dbReference type="RefSeq" id="WP_008952412.1">
    <property type="nucleotide sequence ID" value="NZ_ACIS01000001.1"/>
</dbReference>
<evidence type="ECO:0000313" key="16">
    <source>
        <dbReference type="Proteomes" id="UP000003165"/>
    </source>
</evidence>
<evidence type="ECO:0000256" key="6">
    <source>
        <dbReference type="ARBA" id="ARBA00022692"/>
    </source>
</evidence>
<gene>
    <name evidence="15" type="ORF">FuraDRAFT_0392</name>
</gene>
<dbReference type="InterPro" id="IPR036097">
    <property type="entry name" value="HisK_dim/P_sf"/>
</dbReference>
<dbReference type="PROSITE" id="PS50109">
    <property type="entry name" value="HIS_KIN"/>
    <property type="match status" value="1"/>
</dbReference>
<dbReference type="SMART" id="SM00388">
    <property type="entry name" value="HisKA"/>
    <property type="match status" value="1"/>
</dbReference>
<keyword evidence="16" id="KW-1185">Reference proteome</keyword>
<keyword evidence="10 12" id="KW-0472">Membrane</keyword>
<accession>B9YZ57</accession>
<dbReference type="Gene3D" id="1.10.287.130">
    <property type="match status" value="1"/>
</dbReference>
<evidence type="ECO:0000256" key="5">
    <source>
        <dbReference type="ARBA" id="ARBA00022679"/>
    </source>
</evidence>
<keyword evidence="7 15" id="KW-0418">Kinase</keyword>
<dbReference type="PRINTS" id="PR00344">
    <property type="entry name" value="BCTRLSENSOR"/>
</dbReference>
<dbReference type="InterPro" id="IPR003660">
    <property type="entry name" value="HAMP_dom"/>
</dbReference>
<organism evidence="15 16">
    <name type="scientific">Pseudogulbenkiania ferrooxidans 2002</name>
    <dbReference type="NCBI Taxonomy" id="279714"/>
    <lineage>
        <taxon>Bacteria</taxon>
        <taxon>Pseudomonadati</taxon>
        <taxon>Pseudomonadota</taxon>
        <taxon>Betaproteobacteria</taxon>
        <taxon>Neisseriales</taxon>
        <taxon>Chromobacteriaceae</taxon>
        <taxon>Pseudogulbenkiania</taxon>
    </lineage>
</organism>
<sequence length="353" mass="38424" precursor="true">MGRLFWKLFLILWLAQITTALGVGVAFSLRHQFESPRATELARQDPAQRPPPPPRHGPVPPEPLLVGLVASLIFGALLARYLSKPIRLMRGAFDAVAEGNLKVNLAQQLGRRQDELADLGRDFDLVAQRLQGLMDDKKRLLHDVSHELRSPLARLSAAVDLARQQPEKLDTWLERIEREAGRMDQLVGELLAIARLDAEGATGGETLSLRDFLVALVADAQFEAGLSGCRVELQIEHDGSIAARPDLLRRAVENVLRNAIRYSPPHSVVQIRVTPLPDCGQVRLAIHDHGPGVPEAELATIFEPFFRSSGSDNQGYGLGLAIAKRVIVASGGRIAAANAAEGGLMVNIELPLA</sequence>
<dbReference type="InterPro" id="IPR003661">
    <property type="entry name" value="HisK_dim/P_dom"/>
</dbReference>
<dbReference type="SMART" id="SM00304">
    <property type="entry name" value="HAMP"/>
    <property type="match status" value="1"/>
</dbReference>
<feature type="domain" description="Histidine kinase" evidence="13">
    <location>
        <begin position="143"/>
        <end position="353"/>
    </location>
</feature>
<dbReference type="SMART" id="SM00387">
    <property type="entry name" value="HATPase_c"/>
    <property type="match status" value="1"/>
</dbReference>
<evidence type="ECO:0000313" key="15">
    <source>
        <dbReference type="EMBL" id="EEG10410.1"/>
    </source>
</evidence>
<dbReference type="Gene3D" id="3.30.565.10">
    <property type="entry name" value="Histidine kinase-like ATPase, C-terminal domain"/>
    <property type="match status" value="1"/>
</dbReference>
<evidence type="ECO:0000256" key="8">
    <source>
        <dbReference type="ARBA" id="ARBA00022989"/>
    </source>
</evidence>
<dbReference type="Proteomes" id="UP000003165">
    <property type="component" value="Unassembled WGS sequence"/>
</dbReference>
<evidence type="ECO:0000256" key="4">
    <source>
        <dbReference type="ARBA" id="ARBA00022553"/>
    </source>
</evidence>
<dbReference type="EC" id="2.7.13.3" evidence="3"/>
<evidence type="ECO:0000256" key="7">
    <source>
        <dbReference type="ARBA" id="ARBA00022777"/>
    </source>
</evidence>
<evidence type="ECO:0000256" key="2">
    <source>
        <dbReference type="ARBA" id="ARBA00004141"/>
    </source>
</evidence>
<evidence type="ECO:0000256" key="1">
    <source>
        <dbReference type="ARBA" id="ARBA00000085"/>
    </source>
</evidence>
<dbReference type="SUPFAM" id="SSF55874">
    <property type="entry name" value="ATPase domain of HSP90 chaperone/DNA topoisomerase II/histidine kinase"/>
    <property type="match status" value="1"/>
</dbReference>
<reference evidence="15 16" key="1">
    <citation type="submission" date="2009-02" db="EMBL/GenBank/DDBJ databases">
        <title>Sequencing of the draft genome and assembly of Lutiella nitroferrum 2002.</title>
        <authorList>
            <consortium name="US DOE Joint Genome Institute (JGI-PGF)"/>
            <person name="Lucas S."/>
            <person name="Copeland A."/>
            <person name="Lapidus A."/>
            <person name="Glavina del Rio T."/>
            <person name="Tice H."/>
            <person name="Bruce D."/>
            <person name="Goodwin L."/>
            <person name="Pitluck S."/>
            <person name="Larimer F."/>
            <person name="Land M.L."/>
            <person name="Hauser L."/>
            <person name="Coates J.D."/>
        </authorList>
    </citation>
    <scope>NUCLEOTIDE SEQUENCE [LARGE SCALE GENOMIC DNA]</scope>
    <source>
        <strain evidence="15 16">2002</strain>
    </source>
</reference>
<dbReference type="SUPFAM" id="SSF47384">
    <property type="entry name" value="Homodimeric domain of signal transducing histidine kinase"/>
    <property type="match status" value="1"/>
</dbReference>
<dbReference type="Pfam" id="PF00512">
    <property type="entry name" value="HisKA"/>
    <property type="match status" value="1"/>
</dbReference>
<dbReference type="Pfam" id="PF02518">
    <property type="entry name" value="HATPase_c"/>
    <property type="match status" value="1"/>
</dbReference>
<dbReference type="InterPro" id="IPR004358">
    <property type="entry name" value="Sig_transdc_His_kin-like_C"/>
</dbReference>
<comment type="catalytic activity">
    <reaction evidence="1">
        <text>ATP + protein L-histidine = ADP + protein N-phospho-L-histidine.</text>
        <dbReference type="EC" id="2.7.13.3"/>
    </reaction>
</comment>
<feature type="compositionally biased region" description="Pro residues" evidence="11">
    <location>
        <begin position="48"/>
        <end position="60"/>
    </location>
</feature>
<dbReference type="InterPro" id="IPR003594">
    <property type="entry name" value="HATPase_dom"/>
</dbReference>
<evidence type="ECO:0000256" key="9">
    <source>
        <dbReference type="ARBA" id="ARBA00023012"/>
    </source>
</evidence>
<dbReference type="PROSITE" id="PS50885">
    <property type="entry name" value="HAMP"/>
    <property type="match status" value="1"/>
</dbReference>
<feature type="domain" description="HAMP" evidence="14">
    <location>
        <begin position="80"/>
        <end position="135"/>
    </location>
</feature>
<keyword evidence="9" id="KW-0902">Two-component regulatory system</keyword>
<evidence type="ECO:0000256" key="3">
    <source>
        <dbReference type="ARBA" id="ARBA00012438"/>
    </source>
</evidence>
<keyword evidence="4" id="KW-0597">Phosphoprotein</keyword>
<evidence type="ECO:0000259" key="13">
    <source>
        <dbReference type="PROSITE" id="PS50109"/>
    </source>
</evidence>
<dbReference type="EMBL" id="ACIS01000001">
    <property type="protein sequence ID" value="EEG10410.1"/>
    <property type="molecule type" value="Genomic_DNA"/>
</dbReference>
<dbReference type="SUPFAM" id="SSF158472">
    <property type="entry name" value="HAMP domain-like"/>
    <property type="match status" value="1"/>
</dbReference>
<comment type="subcellular location">
    <subcellularLocation>
        <location evidence="2">Membrane</location>
        <topology evidence="2">Multi-pass membrane protein</topology>
    </subcellularLocation>
</comment>
<dbReference type="InterPro" id="IPR050428">
    <property type="entry name" value="TCS_sensor_his_kinase"/>
</dbReference>